<evidence type="ECO:0000313" key="2">
    <source>
        <dbReference type="EMBL" id="MPC20560.1"/>
    </source>
</evidence>
<accession>A0A5B7DGT9</accession>
<gene>
    <name evidence="2" type="ORF">E2C01_013509</name>
</gene>
<evidence type="ECO:0000256" key="1">
    <source>
        <dbReference type="SAM" id="MobiDB-lite"/>
    </source>
</evidence>
<sequence length="79" mass="8500">MRQFTHNCSFSSSLAAEHNPGSQTVYLGCWTVPPSQGVSPTTDAIGPHIPPSSSLPNEKTHHPSHPPNSPTYPSTKYCN</sequence>
<name>A0A5B7DGT9_PORTR</name>
<reference evidence="2 3" key="1">
    <citation type="submission" date="2019-05" db="EMBL/GenBank/DDBJ databases">
        <title>Another draft genome of Portunus trituberculatus and its Hox gene families provides insights of decapod evolution.</title>
        <authorList>
            <person name="Jeong J.-H."/>
            <person name="Song I."/>
            <person name="Kim S."/>
            <person name="Choi T."/>
            <person name="Kim D."/>
            <person name="Ryu S."/>
            <person name="Kim W."/>
        </authorList>
    </citation>
    <scope>NUCLEOTIDE SEQUENCE [LARGE SCALE GENOMIC DNA]</scope>
    <source>
        <tissue evidence="2">Muscle</tissue>
    </source>
</reference>
<feature type="region of interest" description="Disordered" evidence="1">
    <location>
        <begin position="37"/>
        <end position="79"/>
    </location>
</feature>
<evidence type="ECO:0000313" key="3">
    <source>
        <dbReference type="Proteomes" id="UP000324222"/>
    </source>
</evidence>
<keyword evidence="3" id="KW-1185">Reference proteome</keyword>
<comment type="caution">
    <text evidence="2">The sequence shown here is derived from an EMBL/GenBank/DDBJ whole genome shotgun (WGS) entry which is preliminary data.</text>
</comment>
<proteinExistence type="predicted"/>
<protein>
    <submittedName>
        <fullName evidence="2">Uncharacterized protein</fullName>
    </submittedName>
</protein>
<dbReference type="AlphaFoldDB" id="A0A5B7DGT9"/>
<dbReference type="Proteomes" id="UP000324222">
    <property type="component" value="Unassembled WGS sequence"/>
</dbReference>
<dbReference type="EMBL" id="VSRR010000884">
    <property type="protein sequence ID" value="MPC20560.1"/>
    <property type="molecule type" value="Genomic_DNA"/>
</dbReference>
<organism evidence="2 3">
    <name type="scientific">Portunus trituberculatus</name>
    <name type="common">Swimming crab</name>
    <name type="synonym">Neptunus trituberculatus</name>
    <dbReference type="NCBI Taxonomy" id="210409"/>
    <lineage>
        <taxon>Eukaryota</taxon>
        <taxon>Metazoa</taxon>
        <taxon>Ecdysozoa</taxon>
        <taxon>Arthropoda</taxon>
        <taxon>Crustacea</taxon>
        <taxon>Multicrustacea</taxon>
        <taxon>Malacostraca</taxon>
        <taxon>Eumalacostraca</taxon>
        <taxon>Eucarida</taxon>
        <taxon>Decapoda</taxon>
        <taxon>Pleocyemata</taxon>
        <taxon>Brachyura</taxon>
        <taxon>Eubrachyura</taxon>
        <taxon>Portunoidea</taxon>
        <taxon>Portunidae</taxon>
        <taxon>Portuninae</taxon>
        <taxon>Portunus</taxon>
    </lineage>
</organism>